<accession>A0A0F9CL45</accession>
<proteinExistence type="predicted"/>
<evidence type="ECO:0000313" key="1">
    <source>
        <dbReference type="EMBL" id="KKL06411.1"/>
    </source>
</evidence>
<protein>
    <submittedName>
        <fullName evidence="1">Uncharacterized protein</fullName>
    </submittedName>
</protein>
<sequence>MKYYDISVDFNFQNSPGGFLDNQCAYLRANGQLELLLTRKHNSVDYFVSCKHIDPSSSSSNSFGLAMENFLGYWFEITEKKKMHYVFGVRECYMKEFLIVCQRIVGRGDRMSEFLKSFLG</sequence>
<organism evidence="1">
    <name type="scientific">marine sediment metagenome</name>
    <dbReference type="NCBI Taxonomy" id="412755"/>
    <lineage>
        <taxon>unclassified sequences</taxon>
        <taxon>metagenomes</taxon>
        <taxon>ecological metagenomes</taxon>
    </lineage>
</organism>
<name>A0A0F9CL45_9ZZZZ</name>
<dbReference type="EMBL" id="LAZR01043715">
    <property type="protein sequence ID" value="KKL06411.1"/>
    <property type="molecule type" value="Genomic_DNA"/>
</dbReference>
<dbReference type="AlphaFoldDB" id="A0A0F9CL45"/>
<comment type="caution">
    <text evidence="1">The sequence shown here is derived from an EMBL/GenBank/DDBJ whole genome shotgun (WGS) entry which is preliminary data.</text>
</comment>
<gene>
    <name evidence="1" type="ORF">LCGC14_2596290</name>
</gene>
<reference evidence="1" key="1">
    <citation type="journal article" date="2015" name="Nature">
        <title>Complex archaea that bridge the gap between prokaryotes and eukaryotes.</title>
        <authorList>
            <person name="Spang A."/>
            <person name="Saw J.H."/>
            <person name="Jorgensen S.L."/>
            <person name="Zaremba-Niedzwiedzka K."/>
            <person name="Martijn J."/>
            <person name="Lind A.E."/>
            <person name="van Eijk R."/>
            <person name="Schleper C."/>
            <person name="Guy L."/>
            <person name="Ettema T.J."/>
        </authorList>
    </citation>
    <scope>NUCLEOTIDE SEQUENCE</scope>
</reference>